<keyword evidence="1" id="KW-1133">Transmembrane helix</keyword>
<organism evidence="2">
    <name type="scientific">groundwater metagenome</name>
    <dbReference type="NCBI Taxonomy" id="717931"/>
    <lineage>
        <taxon>unclassified sequences</taxon>
        <taxon>metagenomes</taxon>
        <taxon>ecological metagenomes</taxon>
    </lineage>
</organism>
<keyword evidence="1" id="KW-0812">Transmembrane</keyword>
<evidence type="ECO:0000313" key="2">
    <source>
        <dbReference type="EMBL" id="CEG12211.1"/>
    </source>
</evidence>
<dbReference type="EMBL" id="CCXY01000116">
    <property type="protein sequence ID" value="CEG12211.1"/>
    <property type="molecule type" value="Genomic_DNA"/>
</dbReference>
<reference evidence="2" key="1">
    <citation type="submission" date="2014-09" db="EMBL/GenBank/DDBJ databases">
        <authorList>
            <person name="Probst J Alexander"/>
        </authorList>
    </citation>
    <scope>NUCLEOTIDE SEQUENCE</scope>
</reference>
<gene>
    <name evidence="2" type="ORF">MSIBF_A2020033</name>
</gene>
<protein>
    <submittedName>
        <fullName evidence="2">Uncharacterized protein</fullName>
    </submittedName>
</protein>
<keyword evidence="1" id="KW-0472">Membrane</keyword>
<feature type="transmembrane region" description="Helical" evidence="1">
    <location>
        <begin position="7"/>
        <end position="28"/>
    </location>
</feature>
<proteinExistence type="predicted"/>
<accession>A0A098E9L7</accession>
<dbReference type="AlphaFoldDB" id="A0A098E9L7"/>
<name>A0A098E9L7_9ZZZZ</name>
<evidence type="ECO:0000256" key="1">
    <source>
        <dbReference type="SAM" id="Phobius"/>
    </source>
</evidence>
<sequence>MDGKFKYGAIVAGIVLMILIGGIINVSAANGGGNAAWLKLKCPAINDSSEPVVVNYTENGFARIHGDGKIYITADEGKNLIVRGINLNVVPNPKDGCKVINRRNTINMNKNQGDGQLMKYGIVTCRNFTNADITGKEMLVFMKGRGNFTAGGNNGVFARTYSGANFSRYAGNVKYADRGLATIGNIGNVHVRTYNNNSKVFMDGKNVSFAAEGMSCKNFSTGNNGYKINAKNFTLCEGHGTLNISGEHLMVLGKDNVSMSAKGDGRIVLSGNNKNKRDNKNNKGDRCCCIDNCGDGICQKVVCNACNVCPCAENCQGVPCRL</sequence>